<keyword evidence="4 17" id="KW-0109">Calcium transport</keyword>
<reference evidence="22" key="1">
    <citation type="submission" date="2015-01" db="EMBL/GenBank/DDBJ databases">
        <authorList>
            <person name="Durling Mikael"/>
        </authorList>
    </citation>
    <scope>NUCLEOTIDE SEQUENCE</scope>
</reference>
<sequence length="1234" mass="133987">MFLTSQPTSEKASNDLTVPTVRPKADSGVSSGTAHISSSEGQETGFAFLETQPGNADALQPSPGDEPLFNVSKEPFAFSPGQLGKLINPKSLTAFRALGGLSGLEKGLQTNRQGGLSVDEKHPPGNITFEQATSDLVAGRPGSLHDTPINLQQSVKYQPHSCDGEVDCFIDRKRVFGTNKLPDRKSTSFLRLVLIALRDRVLILLSIAAAISLALGLYQTFGQTHDEGAKVEWVEGVAIITAVAIVVIVGALNDWQKERQFRKLNAKKEDRLVKVIRSGKAATVSVHDVLVGDVMLVEPGDIIPVDGVFINGHSLSCDESSVTGESDLMKKNPGDEVMRSLLQEEAPNRKELDPFILSGAKVLDGVGSFLVTAVGRNSSLGRTMMALRDDPGLTPLQSKLNVLAGYIAKLGSAAGGLLFLVLFIEFLVRLPNDNRSPEEKGQSFLQILITAITIIVVAVPEGLPLAVTLSLAFATKRMTKENNLVRHLQSCETMGNATVICSDKTGTLTENVMTVVSGALGEGGQVRFGGEQVHHQTETGVLASGDDQKTHLVSGKSAHVEKTKPAIQVSIGQLSSTLGAQYRDLLRTAIAVNTTAFEGEEEGRKTFIGTKTETALLDWIRRCFSLGPLEIERANHSVKQLFPFTSNRKCMGAVIELPGDGDDEGGKKYRLFIKGAPEIVLSRCASTLTLSNPTKALTSAPLTDAHKQVLSHITSGYAVQSLRTLALAYRDFPHWPPETGSEFGSSSVELDDVFQAVTWIGIIGIKDPVRQSVPKAVEDCRSASVTVKMVTGDNIGTARAIAQECGILKHGEPGLVMEGSEFHQLSGSDRAAAVKDIRVLARASPEDKRILVKTLRNLGEIVAVTGDGTNDAPALKAADIGFSMGIAGTEVAKEASDIILMDDNFSSIVKALAWGRAINDSVKKFLQFQLTVNITAVIITFVSAVSDDDGTPVLNAVQLLWVNLIMDTFAALALATDRPTGSLLHRKPEPRSASIITLPMWKMIIGQSIFQLIVCFVLWFAGPSFLDYPERELRTFIFNVFVFMQIFKLVNSRRIDNQLNIFEGLHRNYWFMFMMFVMTAGQLIIIFFGGDAFVVVQMNGTQWALSVAIGFFSIPIGVLIRLFPDRIIERSFQSIKNHWPSWLRFRRKSKTEDDLLPVLLDAENYSVDTALFAIRDDLALLEKVRSGSFLNQRRVLPMVSAVGMPGVVAASVGGLLPSERLVSRTREAQNVTEQ</sequence>
<feature type="transmembrane region" description="Helical" evidence="17">
    <location>
        <begin position="201"/>
        <end position="221"/>
    </location>
</feature>
<evidence type="ECO:0000256" key="5">
    <source>
        <dbReference type="ARBA" id="ARBA00022692"/>
    </source>
</evidence>
<keyword evidence="5 17" id="KW-0812">Transmembrane</keyword>
<dbReference type="Pfam" id="PF00690">
    <property type="entry name" value="Cation_ATPase_N"/>
    <property type="match status" value="1"/>
</dbReference>
<comment type="catalytic activity">
    <reaction evidence="15 17">
        <text>Ca(2+)(in) + ATP + H2O = Ca(2+)(out) + ADP + phosphate + H(+)</text>
        <dbReference type="Rhea" id="RHEA:18105"/>
        <dbReference type="ChEBI" id="CHEBI:15377"/>
        <dbReference type="ChEBI" id="CHEBI:15378"/>
        <dbReference type="ChEBI" id="CHEBI:29108"/>
        <dbReference type="ChEBI" id="CHEBI:30616"/>
        <dbReference type="ChEBI" id="CHEBI:43474"/>
        <dbReference type="ChEBI" id="CHEBI:456216"/>
        <dbReference type="EC" id="7.2.2.10"/>
    </reaction>
</comment>
<dbReference type="PRINTS" id="PR00119">
    <property type="entry name" value="CATATPASE"/>
</dbReference>
<evidence type="ECO:0000256" key="15">
    <source>
        <dbReference type="ARBA" id="ARBA00048694"/>
    </source>
</evidence>
<dbReference type="SFLD" id="SFLDF00027">
    <property type="entry name" value="p-type_atpase"/>
    <property type="match status" value="1"/>
</dbReference>
<dbReference type="Gene3D" id="3.40.1110.10">
    <property type="entry name" value="Calcium-transporting ATPase, cytoplasmic domain N"/>
    <property type="match status" value="1"/>
</dbReference>
<keyword evidence="2 17" id="KW-0813">Transport</keyword>
<feature type="transmembrane region" description="Helical" evidence="17">
    <location>
        <begin position="956"/>
        <end position="975"/>
    </location>
</feature>
<evidence type="ECO:0000256" key="13">
    <source>
        <dbReference type="ARBA" id="ARBA00023065"/>
    </source>
</evidence>
<keyword evidence="8 17" id="KW-0106">Calcium</keyword>
<dbReference type="InterPro" id="IPR023299">
    <property type="entry name" value="ATPase_P-typ_cyto_dom_N"/>
</dbReference>
<dbReference type="EMBL" id="CDPU01000040">
    <property type="protein sequence ID" value="CEO54188.1"/>
    <property type="molecule type" value="Genomic_DNA"/>
</dbReference>
<comment type="similarity">
    <text evidence="17">Belongs to the cation transport ATPase (P-type) (TC 3.A.3) family.</text>
</comment>
<dbReference type="InterPro" id="IPR059000">
    <property type="entry name" value="ATPase_P-type_domA"/>
</dbReference>
<feature type="transmembrane region" description="Helical" evidence="17">
    <location>
        <begin position="996"/>
        <end position="1021"/>
    </location>
</feature>
<feature type="transmembrane region" description="Helical" evidence="17">
    <location>
        <begin position="444"/>
        <end position="474"/>
    </location>
</feature>
<dbReference type="SUPFAM" id="SSF56784">
    <property type="entry name" value="HAD-like"/>
    <property type="match status" value="1"/>
</dbReference>
<dbReference type="InterPro" id="IPR001757">
    <property type="entry name" value="P_typ_ATPase"/>
</dbReference>
<dbReference type="InterPro" id="IPR008250">
    <property type="entry name" value="ATPase_P-typ_transduc_dom_A_sf"/>
</dbReference>
<feature type="region of interest" description="Disordered" evidence="18">
    <location>
        <begin position="1"/>
        <end position="40"/>
    </location>
</feature>
<dbReference type="GO" id="GO:0016887">
    <property type="term" value="F:ATP hydrolysis activity"/>
    <property type="evidence" value="ECO:0007669"/>
    <property type="project" value="InterPro"/>
</dbReference>
<dbReference type="Pfam" id="PF00122">
    <property type="entry name" value="E1-E2_ATPase"/>
    <property type="match status" value="1"/>
</dbReference>
<dbReference type="SUPFAM" id="SSF81660">
    <property type="entry name" value="Metal cation-transporting ATPase, ATP-binding domain N"/>
    <property type="match status" value="1"/>
</dbReference>
<feature type="transmembrane region" description="Helical" evidence="17">
    <location>
        <begin position="1070"/>
        <end position="1090"/>
    </location>
</feature>
<feature type="domain" description="P-type ATPase A" evidence="19">
    <location>
        <begin position="270"/>
        <end position="385"/>
    </location>
</feature>
<keyword evidence="14 17" id="KW-0472">Membrane</keyword>
<feature type="transmembrane region" description="Helical" evidence="17">
    <location>
        <begin position="1102"/>
        <end position="1123"/>
    </location>
</feature>
<keyword evidence="13 17" id="KW-0406">Ion transport</keyword>
<dbReference type="GO" id="GO:0046872">
    <property type="term" value="F:metal ion binding"/>
    <property type="evidence" value="ECO:0007669"/>
    <property type="project" value="UniProtKB-KW"/>
</dbReference>
<keyword evidence="11" id="KW-1278">Translocase</keyword>
<comment type="function">
    <text evidence="17">Catalyzes the hydrolysis of ATP coupled with the transport of calcium.</text>
</comment>
<dbReference type="InterPro" id="IPR004014">
    <property type="entry name" value="ATPase_P-typ_cation-transptr_N"/>
</dbReference>
<evidence type="ECO:0000256" key="18">
    <source>
        <dbReference type="SAM" id="MobiDB-lite"/>
    </source>
</evidence>
<feature type="transmembrane region" description="Helical" evidence="17">
    <location>
        <begin position="403"/>
        <end position="424"/>
    </location>
</feature>
<dbReference type="NCBIfam" id="TIGR01494">
    <property type="entry name" value="ATPase_P-type"/>
    <property type="match status" value="2"/>
</dbReference>
<dbReference type="Pfam" id="PF13246">
    <property type="entry name" value="Cation_ATPase"/>
    <property type="match status" value="1"/>
</dbReference>
<dbReference type="Pfam" id="PF08282">
    <property type="entry name" value="Hydrolase_3"/>
    <property type="match status" value="1"/>
</dbReference>
<evidence type="ECO:0000256" key="3">
    <source>
        <dbReference type="ARBA" id="ARBA00022554"/>
    </source>
</evidence>
<evidence type="ECO:0000256" key="16">
    <source>
        <dbReference type="ARBA" id="ARBA00059328"/>
    </source>
</evidence>
<name>A0A0B7K9M2_BIOOC</name>
<dbReference type="FunFam" id="2.70.150.10:FF:000028">
    <property type="entry name" value="Calcium-transporting ATPase"/>
    <property type="match status" value="1"/>
</dbReference>
<evidence type="ECO:0000256" key="11">
    <source>
        <dbReference type="ARBA" id="ARBA00022967"/>
    </source>
</evidence>
<keyword evidence="9 17" id="KW-0067">ATP-binding</keyword>
<dbReference type="InterPro" id="IPR023214">
    <property type="entry name" value="HAD_sf"/>
</dbReference>
<evidence type="ECO:0000256" key="12">
    <source>
        <dbReference type="ARBA" id="ARBA00022989"/>
    </source>
</evidence>
<dbReference type="InterPro" id="IPR044492">
    <property type="entry name" value="P_typ_ATPase_HD_dom"/>
</dbReference>
<evidence type="ECO:0000256" key="1">
    <source>
        <dbReference type="ARBA" id="ARBA00004128"/>
    </source>
</evidence>
<dbReference type="Gene3D" id="2.70.150.10">
    <property type="entry name" value="Calcium-transporting ATPase, cytoplasmic transduction domain A"/>
    <property type="match status" value="1"/>
</dbReference>
<feature type="domain" description="Cation-transporting P-type ATPase C-terminal" evidence="20">
    <location>
        <begin position="953"/>
        <end position="1123"/>
    </location>
</feature>
<dbReference type="PANTHER" id="PTHR24093">
    <property type="entry name" value="CATION TRANSPORTING ATPASE"/>
    <property type="match status" value="1"/>
</dbReference>
<comment type="caution">
    <text evidence="17">Lacks conserved residue(s) required for the propagation of feature annotation.</text>
</comment>
<feature type="compositionally biased region" description="Polar residues" evidence="18">
    <location>
        <begin position="1"/>
        <end position="17"/>
    </location>
</feature>
<dbReference type="InterPro" id="IPR006068">
    <property type="entry name" value="ATPase_P-typ_cation-transptr_C"/>
</dbReference>
<evidence type="ECO:0000256" key="14">
    <source>
        <dbReference type="ARBA" id="ARBA00023136"/>
    </source>
</evidence>
<dbReference type="Pfam" id="PF00689">
    <property type="entry name" value="Cation_ATPase_C"/>
    <property type="match status" value="1"/>
</dbReference>
<dbReference type="PANTHER" id="PTHR24093:SF369">
    <property type="entry name" value="CALCIUM-TRANSPORTING ATPASE"/>
    <property type="match status" value="1"/>
</dbReference>
<dbReference type="PRINTS" id="PR00121">
    <property type="entry name" value="NAKATPASE"/>
</dbReference>
<dbReference type="FunFam" id="3.40.50.1000:FF:000001">
    <property type="entry name" value="Phospholipid-transporting ATPase IC"/>
    <property type="match status" value="1"/>
</dbReference>
<dbReference type="CDD" id="cd02081">
    <property type="entry name" value="P-type_ATPase_Ca_PMCA-like"/>
    <property type="match status" value="1"/>
</dbReference>
<dbReference type="InterPro" id="IPR036412">
    <property type="entry name" value="HAD-like_sf"/>
</dbReference>
<evidence type="ECO:0000256" key="17">
    <source>
        <dbReference type="RuleBase" id="RU361146"/>
    </source>
</evidence>
<dbReference type="GO" id="GO:0006874">
    <property type="term" value="P:intracellular calcium ion homeostasis"/>
    <property type="evidence" value="ECO:0007669"/>
    <property type="project" value="UniProtKB-ARBA"/>
</dbReference>
<evidence type="ECO:0000256" key="4">
    <source>
        <dbReference type="ARBA" id="ARBA00022568"/>
    </source>
</evidence>
<dbReference type="InterPro" id="IPR018303">
    <property type="entry name" value="ATPase_P-typ_P_site"/>
</dbReference>
<feature type="transmembrane region" description="Helical" evidence="17">
    <location>
        <begin position="233"/>
        <end position="253"/>
    </location>
</feature>
<dbReference type="InterPro" id="IPR006408">
    <property type="entry name" value="P-type_ATPase_IIB"/>
</dbReference>
<dbReference type="Gene3D" id="1.20.1110.10">
    <property type="entry name" value="Calcium-transporting ATPase, transmembrane domain"/>
    <property type="match status" value="1"/>
</dbReference>
<comment type="function">
    <text evidence="16">This magnesium-dependent enzyme catalyzes the hydrolysis of ATP coupled with the transport of calcium. Transports the calcium to the vacuole and participates in the control of the cytosolic free calcium.</text>
</comment>
<keyword evidence="7 17" id="KW-0547">Nucleotide-binding</keyword>
<dbReference type="AlphaFoldDB" id="A0A0B7K9M2"/>
<protein>
    <recommendedName>
        <fullName evidence="17">Calcium-transporting ATPase</fullName>
        <ecNumber evidence="17">7.2.2.10</ecNumber>
    </recommendedName>
</protein>
<keyword evidence="3" id="KW-0926">Vacuole</keyword>
<keyword evidence="6" id="KW-0479">Metal-binding</keyword>
<dbReference type="InterPro" id="IPR023298">
    <property type="entry name" value="ATPase_P-typ_TM_dom_sf"/>
</dbReference>
<evidence type="ECO:0000256" key="10">
    <source>
        <dbReference type="ARBA" id="ARBA00022842"/>
    </source>
</evidence>
<gene>
    <name evidence="22" type="ORF">BN869_000010246_1</name>
</gene>
<dbReference type="SFLD" id="SFLDG00002">
    <property type="entry name" value="C1.7:_P-type_atpase_like"/>
    <property type="match status" value="1"/>
</dbReference>
<dbReference type="SUPFAM" id="SSF81665">
    <property type="entry name" value="Calcium ATPase, transmembrane domain M"/>
    <property type="match status" value="1"/>
</dbReference>
<comment type="subcellular location">
    <subcellularLocation>
        <location evidence="17">Membrane</location>
        <topology evidence="17">Multi-pass membrane protein</topology>
    </subcellularLocation>
    <subcellularLocation>
        <location evidence="1">Vacuole membrane</location>
        <topology evidence="1">Multi-pass membrane protein</topology>
    </subcellularLocation>
</comment>
<dbReference type="SUPFAM" id="SSF81653">
    <property type="entry name" value="Calcium ATPase, transduction domain A"/>
    <property type="match status" value="1"/>
</dbReference>
<dbReference type="NCBIfam" id="TIGR01517">
    <property type="entry name" value="ATPase-IIB_Ca"/>
    <property type="match status" value="1"/>
</dbReference>
<evidence type="ECO:0000256" key="7">
    <source>
        <dbReference type="ARBA" id="ARBA00022741"/>
    </source>
</evidence>
<feature type="transmembrane region" description="Helical" evidence="17">
    <location>
        <begin position="925"/>
        <end position="944"/>
    </location>
</feature>
<evidence type="ECO:0000256" key="8">
    <source>
        <dbReference type="ARBA" id="ARBA00022837"/>
    </source>
</evidence>
<dbReference type="Gene3D" id="3.40.50.1000">
    <property type="entry name" value="HAD superfamily/HAD-like"/>
    <property type="match status" value="1"/>
</dbReference>
<dbReference type="FunFam" id="3.40.50.1000:FF:000018">
    <property type="entry name" value="Calcium-transporting ATPase"/>
    <property type="match status" value="1"/>
</dbReference>
<dbReference type="GO" id="GO:0005524">
    <property type="term" value="F:ATP binding"/>
    <property type="evidence" value="ECO:0007669"/>
    <property type="project" value="UniProtKB-KW"/>
</dbReference>
<evidence type="ECO:0000256" key="9">
    <source>
        <dbReference type="ARBA" id="ARBA00022840"/>
    </source>
</evidence>
<dbReference type="PROSITE" id="PS00154">
    <property type="entry name" value="ATPASE_E1_E2"/>
    <property type="match status" value="1"/>
</dbReference>
<dbReference type="GO" id="GO:0005886">
    <property type="term" value="C:plasma membrane"/>
    <property type="evidence" value="ECO:0007669"/>
    <property type="project" value="TreeGrafter"/>
</dbReference>
<evidence type="ECO:0000259" key="21">
    <source>
        <dbReference type="Pfam" id="PF00690"/>
    </source>
</evidence>
<dbReference type="GO" id="GO:0005774">
    <property type="term" value="C:vacuolar membrane"/>
    <property type="evidence" value="ECO:0007669"/>
    <property type="project" value="UniProtKB-SubCell"/>
</dbReference>
<feature type="domain" description="Cation-transporting P-type ATPase N-terminal" evidence="21">
    <location>
        <begin position="171"/>
        <end position="212"/>
    </location>
</feature>
<evidence type="ECO:0000313" key="22">
    <source>
        <dbReference type="EMBL" id="CEO54188.1"/>
    </source>
</evidence>
<keyword evidence="12 17" id="KW-1133">Transmembrane helix</keyword>
<accession>A0A0B7K9M2</accession>
<dbReference type="EC" id="7.2.2.10" evidence="17"/>
<evidence type="ECO:0000256" key="2">
    <source>
        <dbReference type="ARBA" id="ARBA00022448"/>
    </source>
</evidence>
<keyword evidence="10" id="KW-0460">Magnesium</keyword>
<feature type="transmembrane region" description="Helical" evidence="17">
    <location>
        <begin position="1033"/>
        <end position="1050"/>
    </location>
</feature>
<evidence type="ECO:0000256" key="6">
    <source>
        <dbReference type="ARBA" id="ARBA00022723"/>
    </source>
</evidence>
<evidence type="ECO:0000259" key="20">
    <source>
        <dbReference type="Pfam" id="PF00689"/>
    </source>
</evidence>
<feature type="compositionally biased region" description="Polar residues" evidence="18">
    <location>
        <begin position="28"/>
        <end position="40"/>
    </location>
</feature>
<organism evidence="22">
    <name type="scientific">Bionectria ochroleuca</name>
    <name type="common">Gliocladium roseum</name>
    <dbReference type="NCBI Taxonomy" id="29856"/>
    <lineage>
        <taxon>Eukaryota</taxon>
        <taxon>Fungi</taxon>
        <taxon>Dikarya</taxon>
        <taxon>Ascomycota</taxon>
        <taxon>Pezizomycotina</taxon>
        <taxon>Sordariomycetes</taxon>
        <taxon>Hypocreomycetidae</taxon>
        <taxon>Hypocreales</taxon>
        <taxon>Bionectriaceae</taxon>
        <taxon>Clonostachys</taxon>
    </lineage>
</organism>
<dbReference type="GO" id="GO:0005388">
    <property type="term" value="F:P-type calcium transporter activity"/>
    <property type="evidence" value="ECO:0007669"/>
    <property type="project" value="UniProtKB-EC"/>
</dbReference>
<dbReference type="SFLD" id="SFLDS00003">
    <property type="entry name" value="Haloacid_Dehalogenase"/>
    <property type="match status" value="1"/>
</dbReference>
<feature type="transmembrane region" description="Helical" evidence="17">
    <location>
        <begin position="1195"/>
        <end position="1216"/>
    </location>
</feature>
<proteinExistence type="inferred from homology"/>
<evidence type="ECO:0000259" key="19">
    <source>
        <dbReference type="Pfam" id="PF00122"/>
    </source>
</evidence>